<dbReference type="PRINTS" id="PR00598">
    <property type="entry name" value="HTHMARR"/>
</dbReference>
<dbReference type="PROSITE" id="PS50995">
    <property type="entry name" value="HTH_MARR_2"/>
    <property type="match status" value="1"/>
</dbReference>
<dbReference type="Gene3D" id="1.10.10.10">
    <property type="entry name" value="Winged helix-like DNA-binding domain superfamily/Winged helix DNA-binding domain"/>
    <property type="match status" value="1"/>
</dbReference>
<dbReference type="InterPro" id="IPR036390">
    <property type="entry name" value="WH_DNA-bd_sf"/>
</dbReference>
<dbReference type="Proteomes" id="UP001055167">
    <property type="component" value="Unassembled WGS sequence"/>
</dbReference>
<dbReference type="InterPro" id="IPR000835">
    <property type="entry name" value="HTH_MarR-typ"/>
</dbReference>
<name>A0ABQ4R5S1_9HYPH</name>
<dbReference type="Pfam" id="PF01047">
    <property type="entry name" value="MarR"/>
    <property type="match status" value="1"/>
</dbReference>
<protein>
    <submittedName>
        <fullName evidence="2">Transcriptional regulator SlyA</fullName>
    </submittedName>
</protein>
<sequence length="168" mass="17407">MRTPEDGAAAAAPRPLRLGSLAGAIAYNLRLAQQASFAAFAAAAGSGGLKPGHYALLQLVHDNPGLSQTDLSRGVGLDKTTLTPLIRELEADGTVARSTDPRDRRSRQVRLTAAGEARLAALRACAGRHDARLDAIVGPERKAELVDLLRRIADALEGEGEAPGSAGA</sequence>
<keyword evidence="3" id="KW-1185">Reference proteome</keyword>
<evidence type="ECO:0000313" key="2">
    <source>
        <dbReference type="EMBL" id="GJD52102.1"/>
    </source>
</evidence>
<dbReference type="PANTHER" id="PTHR33164">
    <property type="entry name" value="TRANSCRIPTIONAL REGULATOR, MARR FAMILY"/>
    <property type="match status" value="1"/>
</dbReference>
<feature type="domain" description="HTH marR-type" evidence="1">
    <location>
        <begin position="22"/>
        <end position="154"/>
    </location>
</feature>
<reference evidence="2" key="1">
    <citation type="journal article" date="2021" name="Front. Microbiol.">
        <title>Comprehensive Comparative Genomics and Phenotyping of Methylobacterium Species.</title>
        <authorList>
            <person name="Alessa O."/>
            <person name="Ogura Y."/>
            <person name="Fujitani Y."/>
            <person name="Takami H."/>
            <person name="Hayashi T."/>
            <person name="Sahin N."/>
            <person name="Tani A."/>
        </authorList>
    </citation>
    <scope>NUCLEOTIDE SEQUENCE</scope>
    <source>
        <strain evidence="2">KCTC 52305</strain>
    </source>
</reference>
<reference evidence="2" key="2">
    <citation type="submission" date="2021-08" db="EMBL/GenBank/DDBJ databases">
        <authorList>
            <person name="Tani A."/>
            <person name="Ola A."/>
            <person name="Ogura Y."/>
            <person name="Katsura K."/>
            <person name="Hayashi T."/>
        </authorList>
    </citation>
    <scope>NUCLEOTIDE SEQUENCE</scope>
    <source>
        <strain evidence="2">KCTC 52305</strain>
    </source>
</reference>
<evidence type="ECO:0000259" key="1">
    <source>
        <dbReference type="PROSITE" id="PS50995"/>
    </source>
</evidence>
<comment type="caution">
    <text evidence="2">The sequence shown here is derived from an EMBL/GenBank/DDBJ whole genome shotgun (WGS) entry which is preliminary data.</text>
</comment>
<dbReference type="EMBL" id="BPQH01000017">
    <property type="protein sequence ID" value="GJD52102.1"/>
    <property type="molecule type" value="Genomic_DNA"/>
</dbReference>
<evidence type="ECO:0000313" key="3">
    <source>
        <dbReference type="Proteomes" id="UP001055167"/>
    </source>
</evidence>
<dbReference type="InterPro" id="IPR039422">
    <property type="entry name" value="MarR/SlyA-like"/>
</dbReference>
<dbReference type="RefSeq" id="WP_128561656.1">
    <property type="nucleotide sequence ID" value="NZ_BPQH01000017.1"/>
</dbReference>
<accession>A0ABQ4R5S1</accession>
<proteinExistence type="predicted"/>
<organism evidence="2 3">
    <name type="scientific">Methylobacterium crusticola</name>
    <dbReference type="NCBI Taxonomy" id="1697972"/>
    <lineage>
        <taxon>Bacteria</taxon>
        <taxon>Pseudomonadati</taxon>
        <taxon>Pseudomonadota</taxon>
        <taxon>Alphaproteobacteria</taxon>
        <taxon>Hyphomicrobiales</taxon>
        <taxon>Methylobacteriaceae</taxon>
        <taxon>Methylobacterium</taxon>
    </lineage>
</organism>
<gene>
    <name evidence="2" type="primary">slyA_3</name>
    <name evidence="2" type="ORF">OPKNFCMD_4864</name>
</gene>
<dbReference type="PANTHER" id="PTHR33164:SF43">
    <property type="entry name" value="HTH-TYPE TRANSCRIPTIONAL REPRESSOR YETL"/>
    <property type="match status" value="1"/>
</dbReference>
<dbReference type="SUPFAM" id="SSF46785">
    <property type="entry name" value="Winged helix' DNA-binding domain"/>
    <property type="match status" value="1"/>
</dbReference>
<dbReference type="InterPro" id="IPR036388">
    <property type="entry name" value="WH-like_DNA-bd_sf"/>
</dbReference>
<dbReference type="SMART" id="SM00347">
    <property type="entry name" value="HTH_MARR"/>
    <property type="match status" value="1"/>
</dbReference>